<feature type="domain" description="Thioredoxin" evidence="1">
    <location>
        <begin position="6"/>
        <end position="100"/>
    </location>
</feature>
<dbReference type="AlphaFoldDB" id="A0A134A621"/>
<dbReference type="InterPro" id="IPR013766">
    <property type="entry name" value="Thioredoxin_domain"/>
</dbReference>
<organism evidence="2 3">
    <name type="scientific">Gemella haemolysans</name>
    <dbReference type="NCBI Taxonomy" id="1379"/>
    <lineage>
        <taxon>Bacteria</taxon>
        <taxon>Bacillati</taxon>
        <taxon>Bacillota</taxon>
        <taxon>Bacilli</taxon>
        <taxon>Bacillales</taxon>
        <taxon>Gemellaceae</taxon>
        <taxon>Gemella</taxon>
    </lineage>
</organism>
<proteinExistence type="predicted"/>
<sequence>MIDFSKNDNLNKIISDNDIAIIQYGSATCMPCHSIKNRITTWQEDHKDIPTYYISLEENMEIAAQRGILSAPTVEVYIEGRLSIQKSGYFSLDEILDKISAVSEQIK</sequence>
<evidence type="ECO:0000259" key="1">
    <source>
        <dbReference type="Pfam" id="PF00085"/>
    </source>
</evidence>
<dbReference type="OrthoDB" id="411356at2"/>
<accession>A0A134A621</accession>
<dbReference type="PATRIC" id="fig|1379.3.peg.176"/>
<dbReference type="Proteomes" id="UP000070355">
    <property type="component" value="Unassembled WGS sequence"/>
</dbReference>
<evidence type="ECO:0000313" key="3">
    <source>
        <dbReference type="Proteomes" id="UP000070355"/>
    </source>
</evidence>
<dbReference type="Pfam" id="PF00085">
    <property type="entry name" value="Thioredoxin"/>
    <property type="match status" value="1"/>
</dbReference>
<dbReference type="STRING" id="1379.HMPREF3186_00180"/>
<dbReference type="EMBL" id="LSDC01000017">
    <property type="protein sequence ID" value="KXB63149.1"/>
    <property type="molecule type" value="Genomic_DNA"/>
</dbReference>
<comment type="caution">
    <text evidence="2">The sequence shown here is derived from an EMBL/GenBank/DDBJ whole genome shotgun (WGS) entry which is preliminary data.</text>
</comment>
<reference evidence="3" key="1">
    <citation type="submission" date="2016-01" db="EMBL/GenBank/DDBJ databases">
        <authorList>
            <person name="Mitreva M."/>
            <person name="Pepin K.H."/>
            <person name="Mihindukulasuriya K.A."/>
            <person name="Fulton R."/>
            <person name="Fronick C."/>
            <person name="O'Laughlin M."/>
            <person name="Miner T."/>
            <person name="Herter B."/>
            <person name="Rosa B.A."/>
            <person name="Cordes M."/>
            <person name="Tomlinson C."/>
            <person name="Wollam A."/>
            <person name="Palsikar V.B."/>
            <person name="Mardis E.R."/>
            <person name="Wilson R.K."/>
        </authorList>
    </citation>
    <scope>NUCLEOTIDE SEQUENCE [LARGE SCALE GENOMIC DNA]</scope>
    <source>
        <strain evidence="3">DNF01167</strain>
    </source>
</reference>
<evidence type="ECO:0000313" key="2">
    <source>
        <dbReference type="EMBL" id="KXB63149.1"/>
    </source>
</evidence>
<dbReference type="SUPFAM" id="SSF52833">
    <property type="entry name" value="Thioredoxin-like"/>
    <property type="match status" value="1"/>
</dbReference>
<dbReference type="CDD" id="cd02947">
    <property type="entry name" value="TRX_family"/>
    <property type="match status" value="1"/>
</dbReference>
<protein>
    <recommendedName>
        <fullName evidence="1">Thioredoxin domain-containing protein</fullName>
    </recommendedName>
</protein>
<dbReference type="RefSeq" id="WP_060913483.1">
    <property type="nucleotide sequence ID" value="NZ_KQ959924.1"/>
</dbReference>
<name>A0A134A621_9BACL</name>
<gene>
    <name evidence="2" type="ORF">HMPREF3186_00180</name>
</gene>
<dbReference type="Gene3D" id="3.40.30.10">
    <property type="entry name" value="Glutaredoxin"/>
    <property type="match status" value="1"/>
</dbReference>
<dbReference type="InterPro" id="IPR036249">
    <property type="entry name" value="Thioredoxin-like_sf"/>
</dbReference>